<dbReference type="SUPFAM" id="SSF51905">
    <property type="entry name" value="FAD/NAD(P)-binding domain"/>
    <property type="match status" value="1"/>
</dbReference>
<dbReference type="EMBL" id="BGOW01000001">
    <property type="protein sequence ID" value="GBL44353.1"/>
    <property type="molecule type" value="Genomic_DNA"/>
</dbReference>
<evidence type="ECO:0000256" key="3">
    <source>
        <dbReference type="ARBA" id="ARBA00022630"/>
    </source>
</evidence>
<comment type="cofactor">
    <cofactor evidence="1">
        <name>FAD</name>
        <dbReference type="ChEBI" id="CHEBI:57692"/>
    </cofactor>
</comment>
<evidence type="ECO:0000313" key="8">
    <source>
        <dbReference type="Proteomes" id="UP000286806"/>
    </source>
</evidence>
<dbReference type="Proteomes" id="UP000286806">
    <property type="component" value="Unassembled WGS sequence"/>
</dbReference>
<feature type="domain" description="FAD/NAD(P)-binding" evidence="6">
    <location>
        <begin position="8"/>
        <end position="342"/>
    </location>
</feature>
<protein>
    <submittedName>
        <fullName evidence="7">NADH dehydrogenase</fullName>
    </submittedName>
</protein>
<dbReference type="Gene3D" id="3.50.50.100">
    <property type="match status" value="1"/>
</dbReference>
<sequence length="438" mass="47606">MTRHKPAHDIVIVGGGAGGLELATRLGNTLGRGTRAKVTLIDASASHVWKPLLHEVAAGSLDSYAERLEYLAQAHWHHFRFCFGRMDGLDRARQRVWIAPATDQNGHEIMPRRSLHYDTLVIAVGSIGNDFGIPGVAEHCIMLDTPEQARQFHRRHIDACLRAQTQTGPVAPGQITVGIVGTGATGVELAAELHDTTRELSSYGLEHIDPDKSLRLVLVGAAERVLPGLPVRLSDAVAAQLHSMGIEMHNGEHVVEVRPDGMLTHTGKFIHASMMVWAAGIKAPDVLTTLGLPTNHAQQLIVRPTLQTADDAIFAFGDCAACPLPGGKGIVPARAQAAHQQASLLVKSIRCRLNHKPLPQYVYRDYGSLVALGQHSTVGNLMDRWSGNGLRVEGLWARLMYRSLHTLHLLALNGYVRTALLLLANLINTPNKPTIKLH</sequence>
<dbReference type="GO" id="GO:0019646">
    <property type="term" value="P:aerobic electron transport chain"/>
    <property type="evidence" value="ECO:0007669"/>
    <property type="project" value="TreeGrafter"/>
</dbReference>
<evidence type="ECO:0000256" key="1">
    <source>
        <dbReference type="ARBA" id="ARBA00001974"/>
    </source>
</evidence>
<comment type="similarity">
    <text evidence="2">Belongs to the NADH dehydrogenase family.</text>
</comment>
<dbReference type="PANTHER" id="PTHR42913">
    <property type="entry name" value="APOPTOSIS-INDUCING FACTOR 1"/>
    <property type="match status" value="1"/>
</dbReference>
<dbReference type="InterPro" id="IPR051169">
    <property type="entry name" value="NADH-Q_oxidoreductase"/>
</dbReference>
<dbReference type="GO" id="GO:0003955">
    <property type="term" value="F:NAD(P)H dehydrogenase (quinone) activity"/>
    <property type="evidence" value="ECO:0007669"/>
    <property type="project" value="TreeGrafter"/>
</dbReference>
<reference evidence="7 8" key="1">
    <citation type="journal article" date="2019" name="Front. Microbiol.">
        <title>Genomes of Neutrophilic Sulfur-Oxidizing Chemolithoautotrophs Representing 9 Proteobacterial Species From 8 Genera.</title>
        <authorList>
            <person name="Watanabe T."/>
            <person name="Kojima H."/>
            <person name="Umezawa K."/>
            <person name="Hori C."/>
            <person name="Takasuka T.E."/>
            <person name="Kato Y."/>
            <person name="Fukui M."/>
        </authorList>
    </citation>
    <scope>NUCLEOTIDE SEQUENCE [LARGE SCALE GENOMIC DNA]</scope>
    <source>
        <strain evidence="7 8">TTN</strain>
    </source>
</reference>
<organism evidence="7 8">
    <name type="scientific">Sulfuriferula multivorans</name>
    <dbReference type="NCBI Taxonomy" id="1559896"/>
    <lineage>
        <taxon>Bacteria</taxon>
        <taxon>Pseudomonadati</taxon>
        <taxon>Pseudomonadota</taxon>
        <taxon>Betaproteobacteria</taxon>
        <taxon>Nitrosomonadales</taxon>
        <taxon>Sulfuricellaceae</taxon>
        <taxon>Sulfuriferula</taxon>
    </lineage>
</organism>
<dbReference type="InterPro" id="IPR023753">
    <property type="entry name" value="FAD/NAD-binding_dom"/>
</dbReference>
<dbReference type="Pfam" id="PF07992">
    <property type="entry name" value="Pyr_redox_2"/>
    <property type="match status" value="1"/>
</dbReference>
<evidence type="ECO:0000259" key="6">
    <source>
        <dbReference type="Pfam" id="PF07992"/>
    </source>
</evidence>
<evidence type="ECO:0000256" key="4">
    <source>
        <dbReference type="ARBA" id="ARBA00022827"/>
    </source>
</evidence>
<name>A0A401J9N7_9PROT</name>
<dbReference type="PRINTS" id="PR00411">
    <property type="entry name" value="PNDRDTASEI"/>
</dbReference>
<dbReference type="OrthoDB" id="9781621at2"/>
<keyword evidence="5" id="KW-0560">Oxidoreductase</keyword>
<evidence type="ECO:0000256" key="2">
    <source>
        <dbReference type="ARBA" id="ARBA00005272"/>
    </source>
</evidence>
<keyword evidence="3" id="KW-0285">Flavoprotein</keyword>
<dbReference type="RefSeq" id="WP_124703192.1">
    <property type="nucleotide sequence ID" value="NZ_BGOW01000001.1"/>
</dbReference>
<keyword evidence="4" id="KW-0274">FAD</keyword>
<evidence type="ECO:0000313" key="7">
    <source>
        <dbReference type="EMBL" id="GBL44353.1"/>
    </source>
</evidence>
<proteinExistence type="inferred from homology"/>
<accession>A0A401J9N7</accession>
<evidence type="ECO:0000256" key="5">
    <source>
        <dbReference type="ARBA" id="ARBA00023002"/>
    </source>
</evidence>
<dbReference type="AlphaFoldDB" id="A0A401J9N7"/>
<dbReference type="PANTHER" id="PTHR42913:SF3">
    <property type="entry name" value="64 KDA MITOCHONDRIAL NADH DEHYDROGENASE (EUROFUNG)"/>
    <property type="match status" value="1"/>
</dbReference>
<dbReference type="PRINTS" id="PR00368">
    <property type="entry name" value="FADPNR"/>
</dbReference>
<gene>
    <name evidence="7" type="ORF">SFMTTN_0148</name>
</gene>
<comment type="caution">
    <text evidence="7">The sequence shown here is derived from an EMBL/GenBank/DDBJ whole genome shotgun (WGS) entry which is preliminary data.</text>
</comment>
<dbReference type="InterPro" id="IPR036188">
    <property type="entry name" value="FAD/NAD-bd_sf"/>
</dbReference>
<keyword evidence="8" id="KW-1185">Reference proteome</keyword>